<name>A0A2W5D5C9_9PSED</name>
<sequence>MSPPNIPLLDNRALRWVPLLLCLALSGCSSYYGQLLQGQLQVLRQREPIDAVLADPARDPHLRQRLALAQQARRFASAALHLPDNRSYRVYADIGRSFVVWNVFATPRYSLAPVEHCFPIAGCVAYRGYYQQGRARGAAALLNEEGLDTYVGGVEAYSTLGWFDDPLLSSMLRWDDDRLAATIFHELAHQQLYVADDTAFNESFASFVEQQGLREWRAARGLPPPDARQERQRRQFTGLILASRERLQALYAEPLDAAQKSAGKTAEFERLRAQYRTLRDGQWGGDTRYDAWMAQPLNNARLLPFGLYDQWVEAFAALFRRANGDWREFYRRAAEIGRLPAAAREQALASLL</sequence>
<keyword evidence="1" id="KW-0378">Hydrolase</keyword>
<organism evidence="1 2">
    <name type="scientific">Pseudomonas kuykendallii</name>
    <dbReference type="NCBI Taxonomy" id="1007099"/>
    <lineage>
        <taxon>Bacteria</taxon>
        <taxon>Pseudomonadati</taxon>
        <taxon>Pseudomonadota</taxon>
        <taxon>Gammaproteobacteria</taxon>
        <taxon>Pseudomonadales</taxon>
        <taxon>Pseudomonadaceae</taxon>
        <taxon>Pseudomonas</taxon>
    </lineage>
</organism>
<dbReference type="GO" id="GO:0004177">
    <property type="term" value="F:aminopeptidase activity"/>
    <property type="evidence" value="ECO:0007669"/>
    <property type="project" value="UniProtKB-KW"/>
</dbReference>
<dbReference type="Pfam" id="PF10023">
    <property type="entry name" value="Aminopep"/>
    <property type="match status" value="1"/>
</dbReference>
<dbReference type="EMBL" id="QFOH01000009">
    <property type="protein sequence ID" value="PZP24457.1"/>
    <property type="molecule type" value="Genomic_DNA"/>
</dbReference>
<dbReference type="InterPro" id="IPR014553">
    <property type="entry name" value="Aminopept"/>
</dbReference>
<evidence type="ECO:0000313" key="1">
    <source>
        <dbReference type="EMBL" id="PZP24457.1"/>
    </source>
</evidence>
<gene>
    <name evidence="1" type="ORF">DI599_08430</name>
</gene>
<protein>
    <submittedName>
        <fullName evidence="1">Aminopeptidase</fullName>
    </submittedName>
</protein>
<proteinExistence type="predicted"/>
<comment type="caution">
    <text evidence="1">The sequence shown here is derived from an EMBL/GenBank/DDBJ whole genome shotgun (WGS) entry which is preliminary data.</text>
</comment>
<keyword evidence="1" id="KW-0645">Protease</keyword>
<accession>A0A2W5D5C9</accession>
<dbReference type="Proteomes" id="UP000249198">
    <property type="component" value="Unassembled WGS sequence"/>
</dbReference>
<dbReference type="AlphaFoldDB" id="A0A2W5D5C9"/>
<dbReference type="PIRSF" id="PIRSF029285">
    <property type="entry name" value="Aminopept"/>
    <property type="match status" value="1"/>
</dbReference>
<keyword evidence="1" id="KW-0031">Aminopeptidase</keyword>
<dbReference type="RefSeq" id="WP_273230945.1">
    <property type="nucleotide sequence ID" value="NZ_QFOH01000009.1"/>
</dbReference>
<reference evidence="1 2" key="1">
    <citation type="submission" date="2017-08" db="EMBL/GenBank/DDBJ databases">
        <title>Infants hospitalized years apart are colonized by the same room-sourced microbial strains.</title>
        <authorList>
            <person name="Brooks B."/>
            <person name="Olm M.R."/>
            <person name="Firek B.A."/>
            <person name="Baker R."/>
            <person name="Thomas B.C."/>
            <person name="Morowitz M.J."/>
            <person name="Banfield J.F."/>
        </authorList>
    </citation>
    <scope>NUCLEOTIDE SEQUENCE [LARGE SCALE GENOMIC DNA]</scope>
    <source>
        <strain evidence="1">S2_009_000_R2_77</strain>
    </source>
</reference>
<evidence type="ECO:0000313" key="2">
    <source>
        <dbReference type="Proteomes" id="UP000249198"/>
    </source>
</evidence>